<dbReference type="CDD" id="cd16917">
    <property type="entry name" value="HATPase_UhpB-NarQ-NarX-like"/>
    <property type="match status" value="1"/>
</dbReference>
<keyword evidence="7" id="KW-0067">ATP-binding</keyword>
<name>A0ABY5PLX3_9ACTN</name>
<evidence type="ECO:0000256" key="5">
    <source>
        <dbReference type="ARBA" id="ARBA00022741"/>
    </source>
</evidence>
<dbReference type="SUPFAM" id="SSF55874">
    <property type="entry name" value="ATPase domain of HSP90 chaperone/DNA topoisomerase II/histidine kinase"/>
    <property type="match status" value="1"/>
</dbReference>
<dbReference type="InterPro" id="IPR029016">
    <property type="entry name" value="GAF-like_dom_sf"/>
</dbReference>
<dbReference type="CDD" id="cd00130">
    <property type="entry name" value="PAS"/>
    <property type="match status" value="1"/>
</dbReference>
<dbReference type="InterPro" id="IPR035965">
    <property type="entry name" value="PAS-like_dom_sf"/>
</dbReference>
<dbReference type="Gene3D" id="3.30.450.40">
    <property type="match status" value="1"/>
</dbReference>
<keyword evidence="6" id="KW-0418">Kinase</keyword>
<dbReference type="InterPro" id="IPR011712">
    <property type="entry name" value="Sig_transdc_His_kin_sub3_dim/P"/>
</dbReference>
<dbReference type="SMART" id="SM00091">
    <property type="entry name" value="PAS"/>
    <property type="match status" value="1"/>
</dbReference>
<dbReference type="NCBIfam" id="TIGR00229">
    <property type="entry name" value="sensory_box"/>
    <property type="match status" value="1"/>
</dbReference>
<dbReference type="Gene3D" id="3.30.450.20">
    <property type="entry name" value="PAS domain"/>
    <property type="match status" value="1"/>
</dbReference>
<keyword evidence="5" id="KW-0547">Nucleotide-binding</keyword>
<dbReference type="InterPro" id="IPR036890">
    <property type="entry name" value="HATPase_C_sf"/>
</dbReference>
<dbReference type="PANTHER" id="PTHR24421:SF10">
    <property type="entry name" value="NITRATE_NITRITE SENSOR PROTEIN NARQ"/>
    <property type="match status" value="1"/>
</dbReference>
<reference evidence="11" key="1">
    <citation type="submission" date="2021-11" db="EMBL/GenBank/DDBJ databases">
        <title>Cultivation dependent microbiological survey of springs from the worlds oldest radium mine currently devoted to the extraction of radon-saturated water.</title>
        <authorList>
            <person name="Kapinusova G."/>
            <person name="Smrhova T."/>
            <person name="Strejcek M."/>
            <person name="Suman J."/>
            <person name="Jani K."/>
            <person name="Pajer P."/>
            <person name="Uhlik O."/>
        </authorList>
    </citation>
    <scope>NUCLEOTIDE SEQUENCE [LARGE SCALE GENOMIC DNA]</scope>
    <source>
        <strain evidence="11">J379</strain>
    </source>
</reference>
<dbReference type="InterPro" id="IPR013767">
    <property type="entry name" value="PAS_fold"/>
</dbReference>
<sequence length="501" mass="53550">MRTEQAVARAVAGATESADAQHRALQAVCESLGWSLAATWEPGADDVLRCTDVWCAADPTLDAFAEATRTFTFQRGEGLPGHVWATGEPAWITDATTDVRLPRRPLAADAGLHAAIGVPIVSGRGVCGVLECFGREAVDPDPELLASMEVVGGLLGQLAERRRVEADVHLSEQRYRATLQAALDPVVTMDHDGRVIEFNPAAERVFGWRSEDAVGREMAELIVPEELRGPHRAGLARYLATERPKLLDQRIEVEAVRADGTRLPVELTITRIDVPGPPVFTGHLRDITDRLANEAELRASRARIVEAADAARRKIERDLHDGAQQQLVGLAVNLRGAKSRLAKGDTATAEELLDEAVEDLGEAISQLRELARGIHPAVLTEGGLQPALRGLVRRSPVPVEIVAVPPARLDPAVESAVYFLVSEGLTNAVRHAEATQIEIEVRLDGDTLVTEIRDDGAGGADVAGGGLRGLADRLAALDGRLSVESPAGDGTILRAEVPCVS</sequence>
<evidence type="ECO:0000256" key="7">
    <source>
        <dbReference type="ARBA" id="ARBA00022840"/>
    </source>
</evidence>
<protein>
    <recommendedName>
        <fullName evidence="2">histidine kinase</fullName>
        <ecNumber evidence="2">2.7.13.3</ecNumber>
    </recommendedName>
</protein>
<dbReference type="Pfam" id="PF02518">
    <property type="entry name" value="HATPase_c"/>
    <property type="match status" value="1"/>
</dbReference>
<dbReference type="PROSITE" id="PS50112">
    <property type="entry name" value="PAS"/>
    <property type="match status" value="1"/>
</dbReference>
<evidence type="ECO:0000256" key="6">
    <source>
        <dbReference type="ARBA" id="ARBA00022777"/>
    </source>
</evidence>
<keyword evidence="4" id="KW-0808">Transferase</keyword>
<comment type="catalytic activity">
    <reaction evidence="1">
        <text>ATP + protein L-histidine = ADP + protein N-phospho-L-histidine.</text>
        <dbReference type="EC" id="2.7.13.3"/>
    </reaction>
</comment>
<keyword evidence="11" id="KW-1185">Reference proteome</keyword>
<evidence type="ECO:0000256" key="2">
    <source>
        <dbReference type="ARBA" id="ARBA00012438"/>
    </source>
</evidence>
<dbReference type="EC" id="2.7.13.3" evidence="2"/>
<dbReference type="PANTHER" id="PTHR24421">
    <property type="entry name" value="NITRATE/NITRITE SENSOR PROTEIN NARX-RELATED"/>
    <property type="match status" value="1"/>
</dbReference>
<dbReference type="SMART" id="SM00065">
    <property type="entry name" value="GAF"/>
    <property type="match status" value="1"/>
</dbReference>
<evidence type="ECO:0000259" key="9">
    <source>
        <dbReference type="PROSITE" id="PS50112"/>
    </source>
</evidence>
<organism evidence="10 11">
    <name type="scientific">Svornostia abyssi</name>
    <dbReference type="NCBI Taxonomy" id="2898438"/>
    <lineage>
        <taxon>Bacteria</taxon>
        <taxon>Bacillati</taxon>
        <taxon>Actinomycetota</taxon>
        <taxon>Thermoleophilia</taxon>
        <taxon>Solirubrobacterales</taxon>
        <taxon>Baekduiaceae</taxon>
        <taxon>Svornostia</taxon>
    </lineage>
</organism>
<dbReference type="Pfam" id="PF00989">
    <property type="entry name" value="PAS"/>
    <property type="match status" value="1"/>
</dbReference>
<dbReference type="InterPro" id="IPR003018">
    <property type="entry name" value="GAF"/>
</dbReference>
<dbReference type="InterPro" id="IPR003594">
    <property type="entry name" value="HATPase_dom"/>
</dbReference>
<dbReference type="Gene3D" id="1.20.5.1930">
    <property type="match status" value="1"/>
</dbReference>
<evidence type="ECO:0000313" key="11">
    <source>
        <dbReference type="Proteomes" id="UP001058860"/>
    </source>
</evidence>
<accession>A0ABY5PLX3</accession>
<evidence type="ECO:0000256" key="3">
    <source>
        <dbReference type="ARBA" id="ARBA00022553"/>
    </source>
</evidence>
<dbReference type="Pfam" id="PF07730">
    <property type="entry name" value="HisKA_3"/>
    <property type="match status" value="1"/>
</dbReference>
<dbReference type="RefSeq" id="WP_353866090.1">
    <property type="nucleotide sequence ID" value="NZ_CP088295.1"/>
</dbReference>
<dbReference type="Gene3D" id="3.30.565.10">
    <property type="entry name" value="Histidine kinase-like ATPase, C-terminal domain"/>
    <property type="match status" value="1"/>
</dbReference>
<dbReference type="SUPFAM" id="SSF55781">
    <property type="entry name" value="GAF domain-like"/>
    <property type="match status" value="1"/>
</dbReference>
<evidence type="ECO:0000256" key="4">
    <source>
        <dbReference type="ARBA" id="ARBA00022679"/>
    </source>
</evidence>
<keyword evidence="3" id="KW-0597">Phosphoprotein</keyword>
<feature type="domain" description="PAS" evidence="9">
    <location>
        <begin position="171"/>
        <end position="242"/>
    </location>
</feature>
<dbReference type="EMBL" id="CP088295">
    <property type="protein sequence ID" value="UUY05646.1"/>
    <property type="molecule type" value="Genomic_DNA"/>
</dbReference>
<keyword evidence="8" id="KW-0902">Two-component regulatory system</keyword>
<dbReference type="InterPro" id="IPR000014">
    <property type="entry name" value="PAS"/>
</dbReference>
<evidence type="ECO:0000256" key="1">
    <source>
        <dbReference type="ARBA" id="ARBA00000085"/>
    </source>
</evidence>
<dbReference type="InterPro" id="IPR050482">
    <property type="entry name" value="Sensor_HK_TwoCompSys"/>
</dbReference>
<gene>
    <name evidence="10" type="ORF">LRS13_09045</name>
</gene>
<evidence type="ECO:0000256" key="8">
    <source>
        <dbReference type="ARBA" id="ARBA00023012"/>
    </source>
</evidence>
<dbReference type="SUPFAM" id="SSF55785">
    <property type="entry name" value="PYP-like sensor domain (PAS domain)"/>
    <property type="match status" value="1"/>
</dbReference>
<dbReference type="Pfam" id="PF13185">
    <property type="entry name" value="GAF_2"/>
    <property type="match status" value="1"/>
</dbReference>
<evidence type="ECO:0000313" key="10">
    <source>
        <dbReference type="EMBL" id="UUY05646.1"/>
    </source>
</evidence>
<dbReference type="Proteomes" id="UP001058860">
    <property type="component" value="Chromosome"/>
</dbReference>
<proteinExistence type="predicted"/>